<dbReference type="HOGENOM" id="CLU_183941_0_1_1"/>
<evidence type="ECO:0000256" key="1">
    <source>
        <dbReference type="SAM" id="Phobius"/>
    </source>
</evidence>
<dbReference type="STRING" id="686832.A0A0C2YGX7"/>
<sequence>MGHGPLKIDPAIERFNTMREDAYLNFRWTNRTVRTAVLGLVVVPAAVYYLADKYYVRGHPTSLRRP</sequence>
<dbReference type="PANTHER" id="PTHR39476:SF1">
    <property type="entry name" value="NADH DEHYDROGENASE [UBIQUINONE] 1 BETA SUBCOMPLEX SUBUNIT 4"/>
    <property type="match status" value="1"/>
</dbReference>
<gene>
    <name evidence="2" type="ORF">M413DRAFT_21250</name>
</gene>
<keyword evidence="1" id="KW-1133">Transmembrane helix</keyword>
<dbReference type="OrthoDB" id="15108at2759"/>
<keyword evidence="1" id="KW-0812">Transmembrane</keyword>
<protein>
    <recommendedName>
        <fullName evidence="4">NADH dehydrogenase [ubiquinone] 1 beta subcomplex subunit 4</fullName>
    </recommendedName>
</protein>
<feature type="transmembrane region" description="Helical" evidence="1">
    <location>
        <begin position="33"/>
        <end position="51"/>
    </location>
</feature>
<organism evidence="2 3">
    <name type="scientific">Hebeloma cylindrosporum</name>
    <dbReference type="NCBI Taxonomy" id="76867"/>
    <lineage>
        <taxon>Eukaryota</taxon>
        <taxon>Fungi</taxon>
        <taxon>Dikarya</taxon>
        <taxon>Basidiomycota</taxon>
        <taxon>Agaricomycotina</taxon>
        <taxon>Agaricomycetes</taxon>
        <taxon>Agaricomycetidae</taxon>
        <taxon>Agaricales</taxon>
        <taxon>Agaricineae</taxon>
        <taxon>Hymenogastraceae</taxon>
        <taxon>Hebeloma</taxon>
    </lineage>
</organism>
<reference evidence="3" key="2">
    <citation type="submission" date="2015-01" db="EMBL/GenBank/DDBJ databases">
        <title>Evolutionary Origins and Diversification of the Mycorrhizal Mutualists.</title>
        <authorList>
            <consortium name="DOE Joint Genome Institute"/>
            <consortium name="Mycorrhizal Genomics Consortium"/>
            <person name="Kohler A."/>
            <person name="Kuo A."/>
            <person name="Nagy L.G."/>
            <person name="Floudas D."/>
            <person name="Copeland A."/>
            <person name="Barry K.W."/>
            <person name="Cichocki N."/>
            <person name="Veneault-Fourrey C."/>
            <person name="LaButti K."/>
            <person name="Lindquist E.A."/>
            <person name="Lipzen A."/>
            <person name="Lundell T."/>
            <person name="Morin E."/>
            <person name="Murat C."/>
            <person name="Riley R."/>
            <person name="Ohm R."/>
            <person name="Sun H."/>
            <person name="Tunlid A."/>
            <person name="Henrissat B."/>
            <person name="Grigoriev I.V."/>
            <person name="Hibbett D.S."/>
            <person name="Martin F."/>
        </authorList>
    </citation>
    <scope>NUCLEOTIDE SEQUENCE [LARGE SCALE GENOMIC DNA]</scope>
    <source>
        <strain evidence="3">h7</strain>
    </source>
</reference>
<reference evidence="2 3" key="1">
    <citation type="submission" date="2014-04" db="EMBL/GenBank/DDBJ databases">
        <authorList>
            <consortium name="DOE Joint Genome Institute"/>
            <person name="Kuo A."/>
            <person name="Gay G."/>
            <person name="Dore J."/>
            <person name="Kohler A."/>
            <person name="Nagy L.G."/>
            <person name="Floudas D."/>
            <person name="Copeland A."/>
            <person name="Barry K.W."/>
            <person name="Cichocki N."/>
            <person name="Veneault-Fourrey C."/>
            <person name="LaButti K."/>
            <person name="Lindquist E.A."/>
            <person name="Lipzen A."/>
            <person name="Lundell T."/>
            <person name="Morin E."/>
            <person name="Murat C."/>
            <person name="Sun H."/>
            <person name="Tunlid A."/>
            <person name="Henrissat B."/>
            <person name="Grigoriev I.V."/>
            <person name="Hibbett D.S."/>
            <person name="Martin F."/>
            <person name="Nordberg H.P."/>
            <person name="Cantor M.N."/>
            <person name="Hua S.X."/>
        </authorList>
    </citation>
    <scope>NUCLEOTIDE SEQUENCE [LARGE SCALE GENOMIC DNA]</scope>
    <source>
        <strain evidence="3">h7</strain>
    </source>
</reference>
<proteinExistence type="predicted"/>
<evidence type="ECO:0000313" key="3">
    <source>
        <dbReference type="Proteomes" id="UP000053424"/>
    </source>
</evidence>
<keyword evidence="3" id="KW-1185">Reference proteome</keyword>
<dbReference type="Proteomes" id="UP000053424">
    <property type="component" value="Unassembled WGS sequence"/>
</dbReference>
<dbReference type="PANTHER" id="PTHR39476">
    <property type="entry name" value="NADH:UBIQUINONE OXIDOREDUCTASE 6.6KD SUBUNIT"/>
    <property type="match status" value="1"/>
</dbReference>
<keyword evidence="1" id="KW-0472">Membrane</keyword>
<name>A0A0C2YGX7_HEBCY</name>
<accession>A0A0C2YGX7</accession>
<evidence type="ECO:0000313" key="2">
    <source>
        <dbReference type="EMBL" id="KIM48953.1"/>
    </source>
</evidence>
<dbReference type="AlphaFoldDB" id="A0A0C2YGX7"/>
<dbReference type="EMBL" id="KN831768">
    <property type="protein sequence ID" value="KIM48953.1"/>
    <property type="molecule type" value="Genomic_DNA"/>
</dbReference>
<evidence type="ECO:0008006" key="4">
    <source>
        <dbReference type="Google" id="ProtNLM"/>
    </source>
</evidence>